<dbReference type="AlphaFoldDB" id="A0A7D9EZ56"/>
<comment type="catalytic activity">
    <reaction evidence="1">
        <text>alpha-D-glucose 1-phosphate = alpha-D-glucose 6-phosphate</text>
        <dbReference type="Rhea" id="RHEA:23536"/>
        <dbReference type="ChEBI" id="CHEBI:58225"/>
        <dbReference type="ChEBI" id="CHEBI:58601"/>
        <dbReference type="EC" id="5.4.2.2"/>
    </reaction>
</comment>
<dbReference type="InterPro" id="IPR016055">
    <property type="entry name" value="A-D-PHexomutase_a/b/a-I/II/III"/>
</dbReference>
<keyword evidence="11" id="KW-1185">Reference proteome</keyword>
<evidence type="ECO:0000313" key="11">
    <source>
        <dbReference type="Proteomes" id="UP001152795"/>
    </source>
</evidence>
<feature type="region of interest" description="Disordered" evidence="9">
    <location>
        <begin position="1"/>
        <end position="25"/>
    </location>
</feature>
<dbReference type="OrthoDB" id="2291at2759"/>
<dbReference type="InterPro" id="IPR005841">
    <property type="entry name" value="Alpha-D-phosphohexomutase_SF"/>
</dbReference>
<accession>A0A7D9EZ56</accession>
<evidence type="ECO:0000256" key="2">
    <source>
        <dbReference type="ARBA" id="ARBA00010231"/>
    </source>
</evidence>
<dbReference type="EC" id="5.4.2.2" evidence="3"/>
<dbReference type="Pfam" id="PF02878">
    <property type="entry name" value="PGM_PMM_I"/>
    <property type="match status" value="1"/>
</dbReference>
<dbReference type="InterPro" id="IPR016066">
    <property type="entry name" value="A-D-PHexomutase_CS"/>
</dbReference>
<dbReference type="GO" id="GO:0005975">
    <property type="term" value="P:carbohydrate metabolic process"/>
    <property type="evidence" value="ECO:0007669"/>
    <property type="project" value="InterPro"/>
</dbReference>
<keyword evidence="4" id="KW-0597">Phosphoprotein</keyword>
<name>A0A7D9EZ56_PARCT</name>
<evidence type="ECO:0000313" key="10">
    <source>
        <dbReference type="EMBL" id="CAB4019233.1"/>
    </source>
</evidence>
<evidence type="ECO:0000256" key="3">
    <source>
        <dbReference type="ARBA" id="ARBA00012728"/>
    </source>
</evidence>
<sequence>MRSQTASIKEVKTSPFSDQKPGSSGLRKKVTLFQQQNYTENFVQCILNSIPENERESCTIVVGGDGRYYMKDTIQTIARMAAANGVGSLVVGQHGIFSTPAVSCTIRKRSAKAGIVLSASHNPGGPSGDFGIKFNTSNGAPAPESITNHIFQLSKEISSYKICEGITLDLSSIGKQQWTVENRKPFFVEVVDSVQDYLELMKEVFDFVKLKQLLSADNAPKLLLNAMHGVTGPYIKRIFVEELGAPVTSLINYIPKEDFGGHHPDPNLTYAADLVEILERGEHDLGAAFDGDG</sequence>
<dbReference type="EMBL" id="CACRXK020010364">
    <property type="protein sequence ID" value="CAB4019233.1"/>
    <property type="molecule type" value="Genomic_DNA"/>
</dbReference>
<keyword evidence="5 8" id="KW-0479">Metal-binding</keyword>
<dbReference type="PANTHER" id="PTHR22573">
    <property type="entry name" value="PHOSPHOHEXOMUTASE FAMILY MEMBER"/>
    <property type="match status" value="1"/>
</dbReference>
<dbReference type="Pfam" id="PF02879">
    <property type="entry name" value="PGM_PMM_II"/>
    <property type="match status" value="1"/>
</dbReference>
<feature type="non-terminal residue" evidence="10">
    <location>
        <position position="1"/>
    </location>
</feature>
<proteinExistence type="inferred from homology"/>
<dbReference type="PROSITE" id="PS00710">
    <property type="entry name" value="PGM_PMM"/>
    <property type="match status" value="1"/>
</dbReference>
<reference evidence="10" key="1">
    <citation type="submission" date="2020-04" db="EMBL/GenBank/DDBJ databases">
        <authorList>
            <person name="Alioto T."/>
            <person name="Alioto T."/>
            <person name="Gomez Garrido J."/>
        </authorList>
    </citation>
    <scope>NUCLEOTIDE SEQUENCE</scope>
    <source>
        <strain evidence="10">A484AB</strain>
    </source>
</reference>
<comment type="similarity">
    <text evidence="2 8">Belongs to the phosphohexose mutase family.</text>
</comment>
<organism evidence="10 11">
    <name type="scientific">Paramuricea clavata</name>
    <name type="common">Red gorgonian</name>
    <name type="synonym">Violescent sea-whip</name>
    <dbReference type="NCBI Taxonomy" id="317549"/>
    <lineage>
        <taxon>Eukaryota</taxon>
        <taxon>Metazoa</taxon>
        <taxon>Cnidaria</taxon>
        <taxon>Anthozoa</taxon>
        <taxon>Octocorallia</taxon>
        <taxon>Malacalcyonacea</taxon>
        <taxon>Plexauridae</taxon>
        <taxon>Paramuricea</taxon>
    </lineage>
</organism>
<dbReference type="PANTHER" id="PTHR22573:SF2">
    <property type="entry name" value="PHOSPHOGLUCOMUTASE"/>
    <property type="match status" value="1"/>
</dbReference>
<evidence type="ECO:0000256" key="8">
    <source>
        <dbReference type="RuleBase" id="RU004326"/>
    </source>
</evidence>
<dbReference type="FunFam" id="3.40.120.10:FF:000005">
    <property type="entry name" value="Phosphoglucomutase 5"/>
    <property type="match status" value="1"/>
</dbReference>
<dbReference type="GO" id="GO:0004614">
    <property type="term" value="F:phosphoglucomutase activity"/>
    <property type="evidence" value="ECO:0007669"/>
    <property type="project" value="UniProtKB-EC"/>
</dbReference>
<dbReference type="Proteomes" id="UP001152795">
    <property type="component" value="Unassembled WGS sequence"/>
</dbReference>
<dbReference type="InterPro" id="IPR005844">
    <property type="entry name" value="A-D-PHexomutase_a/b/a-I"/>
</dbReference>
<evidence type="ECO:0000256" key="4">
    <source>
        <dbReference type="ARBA" id="ARBA00022553"/>
    </source>
</evidence>
<keyword evidence="7" id="KW-0413">Isomerase</keyword>
<dbReference type="InterPro" id="IPR005845">
    <property type="entry name" value="A-D-PHexomutase_a/b/a-II"/>
</dbReference>
<dbReference type="GO" id="GO:0000287">
    <property type="term" value="F:magnesium ion binding"/>
    <property type="evidence" value="ECO:0007669"/>
    <property type="project" value="InterPro"/>
</dbReference>
<dbReference type="PRINTS" id="PR00509">
    <property type="entry name" value="PGMPMM"/>
</dbReference>
<dbReference type="GO" id="GO:0005829">
    <property type="term" value="C:cytosol"/>
    <property type="evidence" value="ECO:0007669"/>
    <property type="project" value="TreeGrafter"/>
</dbReference>
<dbReference type="SUPFAM" id="SSF53738">
    <property type="entry name" value="Phosphoglucomutase, first 3 domains"/>
    <property type="match status" value="2"/>
</dbReference>
<evidence type="ECO:0000256" key="5">
    <source>
        <dbReference type="ARBA" id="ARBA00022723"/>
    </source>
</evidence>
<evidence type="ECO:0000256" key="7">
    <source>
        <dbReference type="ARBA" id="ARBA00023235"/>
    </source>
</evidence>
<evidence type="ECO:0000256" key="9">
    <source>
        <dbReference type="SAM" id="MobiDB-lite"/>
    </source>
</evidence>
<dbReference type="InterPro" id="IPR045244">
    <property type="entry name" value="PGM"/>
</dbReference>
<evidence type="ECO:0000256" key="1">
    <source>
        <dbReference type="ARBA" id="ARBA00000443"/>
    </source>
</evidence>
<gene>
    <name evidence="10" type="ORF">PACLA_8A027782</name>
</gene>
<comment type="caution">
    <text evidence="10">The sequence shown here is derived from an EMBL/GenBank/DDBJ whole genome shotgun (WGS) entry which is preliminary data.</text>
</comment>
<keyword evidence="6 8" id="KW-0460">Magnesium</keyword>
<dbReference type="Gene3D" id="3.40.120.10">
    <property type="entry name" value="Alpha-D-Glucose-1,6-Bisphosphate, subunit A, domain 3"/>
    <property type="match status" value="2"/>
</dbReference>
<dbReference type="FunFam" id="3.40.120.10:FF:000004">
    <property type="entry name" value="Phosphoglucomutase 5"/>
    <property type="match status" value="1"/>
</dbReference>
<evidence type="ECO:0000256" key="6">
    <source>
        <dbReference type="ARBA" id="ARBA00022842"/>
    </source>
</evidence>
<protein>
    <recommendedName>
        <fullName evidence="3">phosphoglucomutase (alpha-D-glucose-1,6-bisphosphate-dependent)</fullName>
        <ecNumber evidence="3">5.4.2.2</ecNumber>
    </recommendedName>
</protein>